<reference evidence="2" key="2">
    <citation type="submission" date="2019-10" db="EMBL/GenBank/DDBJ databases">
        <title>A de novo genome assembly of a pear dwarfing rootstock.</title>
        <authorList>
            <person name="Wang F."/>
            <person name="Wang J."/>
            <person name="Li S."/>
            <person name="Zhang Y."/>
            <person name="Fang M."/>
            <person name="Ma L."/>
            <person name="Zhao Y."/>
            <person name="Jiang S."/>
        </authorList>
    </citation>
    <scope>NUCLEOTIDE SEQUENCE [LARGE SCALE GENOMIC DNA]</scope>
</reference>
<evidence type="ECO:0000313" key="1">
    <source>
        <dbReference type="EMBL" id="KAB2613327.1"/>
    </source>
</evidence>
<keyword evidence="2" id="KW-1185">Reference proteome</keyword>
<reference evidence="1 2" key="1">
    <citation type="submission" date="2019-09" db="EMBL/GenBank/DDBJ databases">
        <authorList>
            <person name="Ou C."/>
        </authorList>
    </citation>
    <scope>NUCLEOTIDE SEQUENCE [LARGE SCALE GENOMIC DNA]</scope>
    <source>
        <strain evidence="1">S2</strain>
        <tissue evidence="1">Leaf</tissue>
    </source>
</reference>
<reference evidence="1 2" key="3">
    <citation type="submission" date="2019-11" db="EMBL/GenBank/DDBJ databases">
        <title>A de novo genome assembly of a pear dwarfing rootstock.</title>
        <authorList>
            <person name="Wang F."/>
            <person name="Wang J."/>
            <person name="Li S."/>
            <person name="Zhang Y."/>
            <person name="Fang M."/>
            <person name="Ma L."/>
            <person name="Zhao Y."/>
            <person name="Jiang S."/>
        </authorList>
    </citation>
    <scope>NUCLEOTIDE SEQUENCE [LARGE SCALE GENOMIC DNA]</scope>
    <source>
        <strain evidence="1">S2</strain>
        <tissue evidence="1">Leaf</tissue>
    </source>
</reference>
<proteinExistence type="predicted"/>
<dbReference type="AlphaFoldDB" id="A0A5N5GDV0"/>
<name>A0A5N5GDV0_9ROSA</name>
<comment type="caution">
    <text evidence="1">The sequence shown here is derived from an EMBL/GenBank/DDBJ whole genome shotgun (WGS) entry which is preliminary data.</text>
</comment>
<gene>
    <name evidence="1" type="ORF">D8674_035643</name>
</gene>
<sequence length="59" mass="6269">MARAGAVILCYELQGMIGVVRGQGSSVVPKPNWACVVSESGEGFAAGFAAYKPKTKFWF</sequence>
<organism evidence="1 2">
    <name type="scientific">Pyrus ussuriensis x Pyrus communis</name>
    <dbReference type="NCBI Taxonomy" id="2448454"/>
    <lineage>
        <taxon>Eukaryota</taxon>
        <taxon>Viridiplantae</taxon>
        <taxon>Streptophyta</taxon>
        <taxon>Embryophyta</taxon>
        <taxon>Tracheophyta</taxon>
        <taxon>Spermatophyta</taxon>
        <taxon>Magnoliopsida</taxon>
        <taxon>eudicotyledons</taxon>
        <taxon>Gunneridae</taxon>
        <taxon>Pentapetalae</taxon>
        <taxon>rosids</taxon>
        <taxon>fabids</taxon>
        <taxon>Rosales</taxon>
        <taxon>Rosaceae</taxon>
        <taxon>Amygdaloideae</taxon>
        <taxon>Maleae</taxon>
        <taxon>Pyrus</taxon>
    </lineage>
</organism>
<dbReference type="EMBL" id="SMOL01000458">
    <property type="protein sequence ID" value="KAB2613327.1"/>
    <property type="molecule type" value="Genomic_DNA"/>
</dbReference>
<dbReference type="Proteomes" id="UP000327157">
    <property type="component" value="Chromosome 9"/>
</dbReference>
<protein>
    <submittedName>
        <fullName evidence="1">Uncharacterized protein</fullName>
    </submittedName>
</protein>
<evidence type="ECO:0000313" key="2">
    <source>
        <dbReference type="Proteomes" id="UP000327157"/>
    </source>
</evidence>
<accession>A0A5N5GDV0</accession>